<protein>
    <submittedName>
        <fullName evidence="8">Putative peptidoglycan recognition protein lc</fullName>
    </submittedName>
</protein>
<dbReference type="GO" id="GO:0009253">
    <property type="term" value="P:peptidoglycan catabolic process"/>
    <property type="evidence" value="ECO:0007669"/>
    <property type="project" value="InterPro"/>
</dbReference>
<dbReference type="CDD" id="cd06583">
    <property type="entry name" value="PGRP"/>
    <property type="match status" value="1"/>
</dbReference>
<proteinExistence type="inferred from homology"/>
<dbReference type="InterPro" id="IPR006619">
    <property type="entry name" value="PGRP_domain_met/bac"/>
</dbReference>
<feature type="domain" description="Peptidoglycan recognition protein family" evidence="7">
    <location>
        <begin position="230"/>
        <end position="373"/>
    </location>
</feature>
<dbReference type="EMBL" id="GFDF01001035">
    <property type="protein sequence ID" value="JAV13049.1"/>
    <property type="molecule type" value="Transcribed_RNA"/>
</dbReference>
<keyword evidence="5" id="KW-0812">Transmembrane</keyword>
<dbReference type="InterPro" id="IPR036505">
    <property type="entry name" value="Amidase/PGRP_sf"/>
</dbReference>
<dbReference type="PANTHER" id="PTHR11022:SF41">
    <property type="entry name" value="PEPTIDOGLYCAN-RECOGNITION PROTEIN LC-RELATED"/>
    <property type="match status" value="1"/>
</dbReference>
<dbReference type="FunFam" id="3.40.80.10:FF:000001">
    <property type="entry name" value="Peptidoglycan recognition protein 1"/>
    <property type="match status" value="1"/>
</dbReference>
<evidence type="ECO:0000256" key="4">
    <source>
        <dbReference type="SAM" id="MobiDB-lite"/>
    </source>
</evidence>
<evidence type="ECO:0000256" key="5">
    <source>
        <dbReference type="SAM" id="Phobius"/>
    </source>
</evidence>
<keyword evidence="3" id="KW-0391">Immunity</keyword>
<comment type="similarity">
    <text evidence="1">Belongs to the N-acetylmuramoyl-L-alanine amidase 2 family.</text>
</comment>
<dbReference type="SMART" id="SM00644">
    <property type="entry name" value="Ami_2"/>
    <property type="match status" value="1"/>
</dbReference>
<feature type="transmembrane region" description="Helical" evidence="5">
    <location>
        <begin position="172"/>
        <end position="193"/>
    </location>
</feature>
<dbReference type="InterPro" id="IPR015510">
    <property type="entry name" value="PGRP"/>
</dbReference>
<dbReference type="GO" id="GO:0008270">
    <property type="term" value="F:zinc ion binding"/>
    <property type="evidence" value="ECO:0007669"/>
    <property type="project" value="InterPro"/>
</dbReference>
<accession>A0A1L8E334</accession>
<reference evidence="8" key="1">
    <citation type="submission" date="2016-12" db="EMBL/GenBank/DDBJ databases">
        <title>An insight into the sialome and mialome of the sand fly, Nyssomyia neivai.</title>
        <authorList>
            <person name="Sebastian V."/>
            <person name="Goulart T.M."/>
            <person name="Oliveira W."/>
            <person name="Calvo E."/>
            <person name="Oliveira L.F."/>
            <person name="Pinto M.C."/>
            <person name="Rosselino A.M."/>
            <person name="Ribeiro J.M."/>
        </authorList>
    </citation>
    <scope>NUCLEOTIDE SEQUENCE</scope>
</reference>
<keyword evidence="5" id="KW-1133">Transmembrane helix</keyword>
<dbReference type="Pfam" id="PF01510">
    <property type="entry name" value="Amidase_2"/>
    <property type="match status" value="1"/>
</dbReference>
<sequence>MLVTECTTMPPNSTKQGTLTSDDATSTKSNNISIESLPEDDASSVASDSSEEYQEMAEKPELGERGRTYAIGAMNQVDRIGTNGLLVIDEHQKPPERPPTIETVAVSNSSDITFGNKTFINGPVTIKQFIKEGTRQPQGQDNEGFEGSSRSINVENSTQFEYKKKFHEYKTWILVAVTFIFALVGLISLIIFFTTTEEVPKPGDGDDYRKNIPIESTIGHDLLPPGNTTLRLVSRSEWIAQPPNEEIVNLTLPAHRVIIAHTATEDCETQASCVYRVRFIQTFHLESRGWDDIGYNFLVGGDGSAYEGRGWDKQGAHTLGFNTDSICIAFIGTFVKITPPERQLLAAQKLIEWGVQLGKLSKDYRLYGHRQFIPSESPGAALYAIIKTWPHWSVDPS</sequence>
<evidence type="ECO:0000259" key="6">
    <source>
        <dbReference type="SMART" id="SM00644"/>
    </source>
</evidence>
<dbReference type="GO" id="GO:0045087">
    <property type="term" value="P:innate immune response"/>
    <property type="evidence" value="ECO:0007669"/>
    <property type="project" value="UniProtKB-KW"/>
</dbReference>
<dbReference type="PANTHER" id="PTHR11022">
    <property type="entry name" value="PEPTIDOGLYCAN RECOGNITION PROTEIN"/>
    <property type="match status" value="1"/>
</dbReference>
<feature type="compositionally biased region" description="Polar residues" evidence="4">
    <location>
        <begin position="1"/>
        <end position="34"/>
    </location>
</feature>
<feature type="domain" description="N-acetylmuramoyl-L-alanine amidase" evidence="6">
    <location>
        <begin position="245"/>
        <end position="379"/>
    </location>
</feature>
<evidence type="ECO:0000256" key="1">
    <source>
        <dbReference type="ARBA" id="ARBA00007553"/>
    </source>
</evidence>
<evidence type="ECO:0000256" key="2">
    <source>
        <dbReference type="ARBA" id="ARBA00022588"/>
    </source>
</evidence>
<evidence type="ECO:0000256" key="3">
    <source>
        <dbReference type="ARBA" id="ARBA00022859"/>
    </source>
</evidence>
<evidence type="ECO:0000313" key="8">
    <source>
        <dbReference type="EMBL" id="JAV13049.1"/>
    </source>
</evidence>
<dbReference type="InterPro" id="IPR002502">
    <property type="entry name" value="Amidase_domain"/>
</dbReference>
<evidence type="ECO:0000259" key="7">
    <source>
        <dbReference type="SMART" id="SM00701"/>
    </source>
</evidence>
<dbReference type="Gene3D" id="3.40.80.10">
    <property type="entry name" value="Peptidoglycan recognition protein-like"/>
    <property type="match status" value="1"/>
</dbReference>
<keyword evidence="5" id="KW-0472">Membrane</keyword>
<dbReference type="SMART" id="SM00701">
    <property type="entry name" value="PGRP"/>
    <property type="match status" value="1"/>
</dbReference>
<dbReference type="AlphaFoldDB" id="A0A1L8E334"/>
<dbReference type="GO" id="GO:0008745">
    <property type="term" value="F:N-acetylmuramoyl-L-alanine amidase activity"/>
    <property type="evidence" value="ECO:0007669"/>
    <property type="project" value="InterPro"/>
</dbReference>
<dbReference type="SUPFAM" id="SSF55846">
    <property type="entry name" value="N-acetylmuramoyl-L-alanine amidase-like"/>
    <property type="match status" value="1"/>
</dbReference>
<name>A0A1L8E334_9DIPT</name>
<organism evidence="8">
    <name type="scientific">Nyssomyia neivai</name>
    <dbReference type="NCBI Taxonomy" id="330878"/>
    <lineage>
        <taxon>Eukaryota</taxon>
        <taxon>Metazoa</taxon>
        <taxon>Ecdysozoa</taxon>
        <taxon>Arthropoda</taxon>
        <taxon>Hexapoda</taxon>
        <taxon>Insecta</taxon>
        <taxon>Pterygota</taxon>
        <taxon>Neoptera</taxon>
        <taxon>Endopterygota</taxon>
        <taxon>Diptera</taxon>
        <taxon>Nematocera</taxon>
        <taxon>Psychodoidea</taxon>
        <taxon>Psychodidae</taxon>
        <taxon>Nyssomyia</taxon>
    </lineage>
</organism>
<keyword evidence="2" id="KW-0399">Innate immunity</keyword>
<feature type="region of interest" description="Disordered" evidence="4">
    <location>
        <begin position="1"/>
        <end position="64"/>
    </location>
</feature>